<dbReference type="EMBL" id="JAEUGD010000051">
    <property type="protein sequence ID" value="MBL6447645.1"/>
    <property type="molecule type" value="Genomic_DNA"/>
</dbReference>
<dbReference type="Proteomes" id="UP000614216">
    <property type="component" value="Unassembled WGS sequence"/>
</dbReference>
<proteinExistence type="predicted"/>
<reference evidence="1" key="1">
    <citation type="submission" date="2021-01" db="EMBL/GenBank/DDBJ databases">
        <title>Fulvivirga kasyanovii gen. nov., sp nov., a novel member of the phylum Bacteroidetes isolated from seawater in a mussel farm.</title>
        <authorList>
            <person name="Zhao L.-H."/>
            <person name="Wang Z.-J."/>
        </authorList>
    </citation>
    <scope>NUCLEOTIDE SEQUENCE</scope>
    <source>
        <strain evidence="1">29W222</strain>
    </source>
</reference>
<organism evidence="1 2">
    <name type="scientific">Fulvivirga marina</name>
    <dbReference type="NCBI Taxonomy" id="2494733"/>
    <lineage>
        <taxon>Bacteria</taxon>
        <taxon>Pseudomonadati</taxon>
        <taxon>Bacteroidota</taxon>
        <taxon>Cytophagia</taxon>
        <taxon>Cytophagales</taxon>
        <taxon>Fulvivirgaceae</taxon>
        <taxon>Fulvivirga</taxon>
    </lineage>
</organism>
<sequence length="231" mass="26493">NATDDMLREVLHEFLSSFSSRECSMPLSSLGKFEMLVERLHVILRENKDRPSTFISELITDVLLTEGFNSTQFVYYLIRQNKSVIQFLNFPQRKEYLKGRIKKYKKLLSSGPNIYNPYHVAVSEAMISWCKKQISICRPNEKTSSTSKFSYAGTVAELATLFRGLHEAGLIPDINGSDLSRTVTNLFNTTRAEQISSQSFYNKFLTVDYKAASRIQQQFQMAIDRLDDLKG</sequence>
<protein>
    <submittedName>
        <fullName evidence="1">Uncharacterized protein</fullName>
    </submittedName>
</protein>
<feature type="non-terminal residue" evidence="1">
    <location>
        <position position="1"/>
    </location>
</feature>
<dbReference type="RefSeq" id="WP_202857184.1">
    <property type="nucleotide sequence ID" value="NZ_JAEUGD010000051.1"/>
</dbReference>
<evidence type="ECO:0000313" key="2">
    <source>
        <dbReference type="Proteomes" id="UP000614216"/>
    </source>
</evidence>
<accession>A0A937G0B7</accession>
<gene>
    <name evidence="1" type="ORF">JMN32_15110</name>
</gene>
<dbReference type="AlphaFoldDB" id="A0A937G0B7"/>
<keyword evidence="2" id="KW-1185">Reference proteome</keyword>
<comment type="caution">
    <text evidence="1">The sequence shown here is derived from an EMBL/GenBank/DDBJ whole genome shotgun (WGS) entry which is preliminary data.</text>
</comment>
<evidence type="ECO:0000313" key="1">
    <source>
        <dbReference type="EMBL" id="MBL6447645.1"/>
    </source>
</evidence>
<name>A0A937G0B7_9BACT</name>